<dbReference type="Gene3D" id="3.30.450.270">
    <property type="match status" value="1"/>
</dbReference>
<keyword evidence="12" id="KW-0902">Two-component regulatory system</keyword>
<dbReference type="Gene3D" id="3.30.450.40">
    <property type="match status" value="1"/>
</dbReference>
<evidence type="ECO:0000256" key="6">
    <source>
        <dbReference type="ARBA" id="ARBA00022606"/>
    </source>
</evidence>
<accession>A0A1U7IK98</accession>
<dbReference type="PANTHER" id="PTHR43065:SF10">
    <property type="entry name" value="PEROXIDE STRESS-ACTIVATED HISTIDINE KINASE MAK3"/>
    <property type="match status" value="1"/>
</dbReference>
<dbReference type="InterPro" id="IPR029016">
    <property type="entry name" value="GAF-like_dom_sf"/>
</dbReference>
<dbReference type="InterPro" id="IPR003661">
    <property type="entry name" value="HisK_dim/P_dom"/>
</dbReference>
<keyword evidence="7" id="KW-0808">Transferase</keyword>
<evidence type="ECO:0000256" key="1">
    <source>
        <dbReference type="ARBA" id="ARBA00000085"/>
    </source>
</evidence>
<dbReference type="InterPro" id="IPR003018">
    <property type="entry name" value="GAF"/>
</dbReference>
<dbReference type="RefSeq" id="WP_073593927.1">
    <property type="nucleotide sequence ID" value="NZ_MRCE01000011.1"/>
</dbReference>
<dbReference type="GO" id="GO:0005524">
    <property type="term" value="F:ATP binding"/>
    <property type="evidence" value="ECO:0007669"/>
    <property type="project" value="UniProtKB-KW"/>
</dbReference>
<dbReference type="Gene3D" id="3.30.565.10">
    <property type="entry name" value="Histidine kinase-like ATPase, C-terminal domain"/>
    <property type="match status" value="1"/>
</dbReference>
<keyword evidence="13" id="KW-0675">Receptor</keyword>
<dbReference type="PANTHER" id="PTHR43065">
    <property type="entry name" value="SENSOR HISTIDINE KINASE"/>
    <property type="match status" value="1"/>
</dbReference>
<evidence type="ECO:0000256" key="11">
    <source>
        <dbReference type="ARBA" id="ARBA00022991"/>
    </source>
</evidence>
<evidence type="ECO:0000256" key="13">
    <source>
        <dbReference type="ARBA" id="ARBA00023170"/>
    </source>
</evidence>
<dbReference type="SMART" id="SM00065">
    <property type="entry name" value="GAF"/>
    <property type="match status" value="1"/>
</dbReference>
<dbReference type="CDD" id="cd00082">
    <property type="entry name" value="HisKA"/>
    <property type="match status" value="1"/>
</dbReference>
<comment type="similarity">
    <text evidence="2">In the N-terminal section; belongs to the phytochrome family.</text>
</comment>
<dbReference type="SUPFAM" id="SSF55785">
    <property type="entry name" value="PYP-like sensor domain (PAS domain)"/>
    <property type="match status" value="1"/>
</dbReference>
<proteinExistence type="inferred from homology"/>
<reference evidence="17 18" key="1">
    <citation type="submission" date="2016-11" db="EMBL/GenBank/DDBJ databases">
        <title>Draft Genome Sequences of Nine Cyanobacterial Strains from Diverse Habitats.</title>
        <authorList>
            <person name="Zhu T."/>
            <person name="Hou S."/>
            <person name="Lu X."/>
            <person name="Hess W.R."/>
        </authorList>
    </citation>
    <scope>NUCLEOTIDE SEQUENCE [LARGE SCALE GENOMIC DNA]</scope>
    <source>
        <strain evidence="17 18">IAM M-71</strain>
    </source>
</reference>
<dbReference type="EC" id="2.7.13.3" evidence="3"/>
<keyword evidence="5" id="KW-0597">Phosphoprotein</keyword>
<evidence type="ECO:0000259" key="15">
    <source>
        <dbReference type="PROSITE" id="PS50046"/>
    </source>
</evidence>
<keyword evidence="11" id="KW-0157">Chromophore</keyword>
<dbReference type="InterPro" id="IPR035965">
    <property type="entry name" value="PAS-like_dom_sf"/>
</dbReference>
<dbReference type="InterPro" id="IPR005467">
    <property type="entry name" value="His_kinase_dom"/>
</dbReference>
<dbReference type="STRING" id="454136.NIES2119_13120"/>
<dbReference type="SUPFAM" id="SSF55781">
    <property type="entry name" value="GAF domain-like"/>
    <property type="match status" value="2"/>
</dbReference>
<evidence type="ECO:0000256" key="10">
    <source>
        <dbReference type="ARBA" id="ARBA00022840"/>
    </source>
</evidence>
<dbReference type="SMART" id="SM00388">
    <property type="entry name" value="HisKA"/>
    <property type="match status" value="1"/>
</dbReference>
<comment type="catalytic activity">
    <reaction evidence="1">
        <text>ATP + protein L-histidine = ADP + protein N-phospho-L-histidine.</text>
        <dbReference type="EC" id="2.7.13.3"/>
    </reaction>
</comment>
<comment type="caution">
    <text evidence="17">The sequence shown here is derived from an EMBL/GenBank/DDBJ whole genome shotgun (WGS) entry which is preliminary data.</text>
</comment>
<evidence type="ECO:0000313" key="18">
    <source>
        <dbReference type="Proteomes" id="UP000185860"/>
    </source>
</evidence>
<organism evidence="17 18">
    <name type="scientific">[Phormidium ambiguum] IAM M-71</name>
    <dbReference type="NCBI Taxonomy" id="454136"/>
    <lineage>
        <taxon>Bacteria</taxon>
        <taxon>Bacillati</taxon>
        <taxon>Cyanobacteriota</taxon>
        <taxon>Cyanophyceae</taxon>
        <taxon>Oscillatoriophycideae</taxon>
        <taxon>Aerosakkonematales</taxon>
        <taxon>Aerosakkonemataceae</taxon>
        <taxon>Floridanema</taxon>
    </lineage>
</organism>
<evidence type="ECO:0000256" key="7">
    <source>
        <dbReference type="ARBA" id="ARBA00022679"/>
    </source>
</evidence>
<protein>
    <recommendedName>
        <fullName evidence="3">histidine kinase</fullName>
        <ecNumber evidence="3">2.7.13.3</ecNumber>
    </recommendedName>
</protein>
<evidence type="ECO:0000259" key="16">
    <source>
        <dbReference type="PROSITE" id="PS50109"/>
    </source>
</evidence>
<dbReference type="Pfam" id="PF00360">
    <property type="entry name" value="PHY"/>
    <property type="match status" value="1"/>
</dbReference>
<dbReference type="SMART" id="SM00387">
    <property type="entry name" value="HATPase_c"/>
    <property type="match status" value="1"/>
</dbReference>
<feature type="domain" description="Histidine kinase" evidence="16">
    <location>
        <begin position="569"/>
        <end position="832"/>
    </location>
</feature>
<dbReference type="InterPro" id="IPR013654">
    <property type="entry name" value="PAS_2"/>
</dbReference>
<evidence type="ECO:0000256" key="3">
    <source>
        <dbReference type="ARBA" id="ARBA00012438"/>
    </source>
</evidence>
<name>A0A1U7IK98_9CYAN</name>
<dbReference type="AlphaFoldDB" id="A0A1U7IK98"/>
<keyword evidence="9 17" id="KW-0418">Kinase</keyword>
<feature type="coiled-coil region" evidence="14">
    <location>
        <begin position="512"/>
        <end position="560"/>
    </location>
</feature>
<dbReference type="InterPro" id="IPR036097">
    <property type="entry name" value="HisK_dim/P_sf"/>
</dbReference>
<dbReference type="GO" id="GO:0006355">
    <property type="term" value="P:regulation of DNA-templated transcription"/>
    <property type="evidence" value="ECO:0007669"/>
    <property type="project" value="InterPro"/>
</dbReference>
<dbReference type="SUPFAM" id="SSF55874">
    <property type="entry name" value="ATPase domain of HSP90 chaperone/DNA topoisomerase II/histidine kinase"/>
    <property type="match status" value="1"/>
</dbReference>
<dbReference type="InterPro" id="IPR043150">
    <property type="entry name" value="Phytochrome_PHY_sf"/>
</dbReference>
<dbReference type="Proteomes" id="UP000185860">
    <property type="component" value="Unassembled WGS sequence"/>
</dbReference>
<keyword evidence="6" id="KW-0716">Sensory transduction</keyword>
<dbReference type="GO" id="GO:0000155">
    <property type="term" value="F:phosphorelay sensor kinase activity"/>
    <property type="evidence" value="ECO:0007669"/>
    <property type="project" value="InterPro"/>
</dbReference>
<dbReference type="GO" id="GO:0009584">
    <property type="term" value="P:detection of visible light"/>
    <property type="evidence" value="ECO:0007669"/>
    <property type="project" value="InterPro"/>
</dbReference>
<keyword evidence="10" id="KW-0067">ATP-binding</keyword>
<evidence type="ECO:0000256" key="2">
    <source>
        <dbReference type="ARBA" id="ARBA00006402"/>
    </source>
</evidence>
<keyword evidence="4" id="KW-0600">Photoreceptor protein</keyword>
<dbReference type="PROSITE" id="PS50046">
    <property type="entry name" value="PHYTOCHROME_2"/>
    <property type="match status" value="1"/>
</dbReference>
<dbReference type="InterPro" id="IPR036890">
    <property type="entry name" value="HATPase_C_sf"/>
</dbReference>
<keyword evidence="8" id="KW-0547">Nucleotide-binding</keyword>
<dbReference type="InterPro" id="IPR013515">
    <property type="entry name" value="Phytochrome_cen-reg"/>
</dbReference>
<evidence type="ECO:0000256" key="9">
    <source>
        <dbReference type="ARBA" id="ARBA00022777"/>
    </source>
</evidence>
<dbReference type="Pfam" id="PF08446">
    <property type="entry name" value="PAS_2"/>
    <property type="match status" value="1"/>
</dbReference>
<dbReference type="InterPro" id="IPR003594">
    <property type="entry name" value="HATPase_dom"/>
</dbReference>
<dbReference type="PRINTS" id="PR01033">
    <property type="entry name" value="PHYTOCHROME"/>
</dbReference>
<evidence type="ECO:0000256" key="4">
    <source>
        <dbReference type="ARBA" id="ARBA00022543"/>
    </source>
</evidence>
<dbReference type="Pfam" id="PF02518">
    <property type="entry name" value="HATPase_c"/>
    <property type="match status" value="1"/>
</dbReference>
<dbReference type="InterPro" id="IPR001294">
    <property type="entry name" value="Phytochrome"/>
</dbReference>
<dbReference type="SUPFAM" id="SSF47384">
    <property type="entry name" value="Homodimeric domain of signal transducing histidine kinase"/>
    <property type="match status" value="1"/>
</dbReference>
<sequence>MTQSRIITAEEASLTNCEIEPIHTPGSIQPHGILLVLKEPDLTILQASENTKEIIGIQAETLIDNNLDILLDTLQIKCLKECLLNEELQSFNPIKLSIKTNLIPVSFDGIIHRINGLLILELESTTSLEYMPFFSFYHYIRTAASKIQESPNLQQLCQNIATEVRHLSGFDRVMVYKFSTDGHGEVIAEDKREDLTTYLGLNYPASDIPKQARKLYCLNWIRLIADVNYQPVPIIPSNNPLTNDPIDLSFTGLRSVSPLHIEYLQNMGVGASMSISLMKDQQLWGLVACHHYSPKYISYEARTACKFLGQVMSVELSSKADTENYDYQIKLKSLISRFIEYMSSEQNVVDGLLKHYPNLLELVSAEGAAVCLENECRVIGKTPSLSELSSLIEWIGNNFKQDVFYTDSLPKLHPEAEKYKDVASGLIGISLSQTQNHYVLCFRPEVVQTVNWAGNPHEPAEITKVMEDGSLRLSPRKSFELWKEIVKFKSLPWKQCEIEAVQELRNAIIKIVLRQADELAKLNAALQKSEAREREKAAQLEQALKELQRTQTQLVQSEKMSALGQMVAGIAHEINNPINFIYGNLSHADEYTQDLLELLSLYQKHFPVPGKEIKEKAEQVELDFLVEDLPKLLASMKLGAERIREIVLALRNFSRLDESEMKFVDIHEGIDSTLLILSNRIKSSPNRTGIEIIKKYGKLPKVECYAGQLNQVFMNILANAIDALEEGLENTSLVDWEQPDSKYSLPTIEISTKAIANNYVTISIKDNGPGITEEMKNRLFDPFFTTKTVGKGTGIGLAISYAVVVEKHQGNLTCNSVQGKGAEFIIEIPIKATLNIS</sequence>
<dbReference type="EMBL" id="MRCE01000011">
    <property type="protein sequence ID" value="OKH37640.1"/>
    <property type="molecule type" value="Genomic_DNA"/>
</dbReference>
<evidence type="ECO:0000256" key="8">
    <source>
        <dbReference type="ARBA" id="ARBA00022741"/>
    </source>
</evidence>
<evidence type="ECO:0000256" key="5">
    <source>
        <dbReference type="ARBA" id="ARBA00022553"/>
    </source>
</evidence>
<dbReference type="GO" id="GO:0009881">
    <property type="term" value="F:photoreceptor activity"/>
    <property type="evidence" value="ECO:0007669"/>
    <property type="project" value="UniProtKB-KW"/>
</dbReference>
<gene>
    <name evidence="17" type="ORF">NIES2119_13120</name>
</gene>
<dbReference type="OrthoDB" id="9760752at2"/>
<keyword evidence="14" id="KW-0175">Coiled coil</keyword>
<evidence type="ECO:0000313" key="17">
    <source>
        <dbReference type="EMBL" id="OKH37640.1"/>
    </source>
</evidence>
<dbReference type="Pfam" id="PF01590">
    <property type="entry name" value="GAF"/>
    <property type="match status" value="1"/>
</dbReference>
<evidence type="ECO:0000256" key="12">
    <source>
        <dbReference type="ARBA" id="ARBA00023012"/>
    </source>
</evidence>
<dbReference type="Gene3D" id="3.30.450.20">
    <property type="entry name" value="PAS domain"/>
    <property type="match status" value="1"/>
</dbReference>
<dbReference type="PROSITE" id="PS50109">
    <property type="entry name" value="HIS_KIN"/>
    <property type="match status" value="1"/>
</dbReference>
<dbReference type="Gene3D" id="1.10.287.130">
    <property type="match status" value="1"/>
</dbReference>
<dbReference type="InterPro" id="IPR016132">
    <property type="entry name" value="Phyto_chromo_attachment"/>
</dbReference>
<evidence type="ECO:0000256" key="14">
    <source>
        <dbReference type="SAM" id="Coils"/>
    </source>
</evidence>
<feature type="domain" description="Phytochrome chromophore attachment site" evidence="15">
    <location>
        <begin position="152"/>
        <end position="310"/>
    </location>
</feature>